<dbReference type="HAMAP" id="MF_00530">
    <property type="entry name" value="ATP_synth_epsil_bac"/>
    <property type="match status" value="1"/>
</dbReference>
<evidence type="ECO:0000256" key="10">
    <source>
        <dbReference type="ARBA" id="ARBA00023310"/>
    </source>
</evidence>
<keyword evidence="9 11" id="KW-0139">CF(1)</keyword>
<feature type="domain" description="ATP synthase F1 complex delta/epsilon subunit N-terminal" evidence="14">
    <location>
        <begin position="3"/>
        <end position="82"/>
    </location>
</feature>
<keyword evidence="8 11" id="KW-0472">Membrane</keyword>
<keyword evidence="4 11" id="KW-0813">Transport</keyword>
<organism evidence="15">
    <name type="scientific">Caldilineaceae bacterium SB0664_bin_27</name>
    <dbReference type="NCBI Taxonomy" id="2605260"/>
    <lineage>
        <taxon>Bacteria</taxon>
        <taxon>Bacillati</taxon>
        <taxon>Chloroflexota</taxon>
        <taxon>Caldilineae</taxon>
        <taxon>Caldilineales</taxon>
        <taxon>Caldilineaceae</taxon>
    </lineage>
</organism>
<dbReference type="SUPFAM" id="SSF51344">
    <property type="entry name" value="Epsilon subunit of F1F0-ATP synthase N-terminal domain"/>
    <property type="match status" value="1"/>
</dbReference>
<dbReference type="Pfam" id="PF02823">
    <property type="entry name" value="ATP-synt_DE_N"/>
    <property type="match status" value="1"/>
</dbReference>
<dbReference type="AlphaFoldDB" id="A0A6B0YWN7"/>
<dbReference type="InterPro" id="IPR001469">
    <property type="entry name" value="ATP_synth_F1_dsu/esu"/>
</dbReference>
<sequence>MTIQVEIVTPSRQLYSGEVEMITMPGVEGEMGVLAGHAPLLTTLNIGELTLHNAGGEPEYIAVSGGVVEVLPDKVIVMARSAERADEIDIARAEEALQRAEEALRTRPDEDRQPVEIAYRRSQLRLKVARRRRRTRPGVFVEDEG</sequence>
<dbReference type="GO" id="GO:0005524">
    <property type="term" value="F:ATP binding"/>
    <property type="evidence" value="ECO:0007669"/>
    <property type="project" value="UniProtKB-UniRule"/>
</dbReference>
<evidence type="ECO:0000256" key="11">
    <source>
        <dbReference type="HAMAP-Rule" id="MF_00530"/>
    </source>
</evidence>
<gene>
    <name evidence="11" type="primary">atpC</name>
    <name evidence="15" type="ORF">F4Y42_16655</name>
</gene>
<protein>
    <recommendedName>
        <fullName evidence="11">ATP synthase epsilon chain</fullName>
    </recommendedName>
    <alternativeName>
        <fullName evidence="11">ATP synthase F1 sector epsilon subunit</fullName>
    </alternativeName>
    <alternativeName>
        <fullName evidence="11">F-ATPase epsilon subunit</fullName>
    </alternativeName>
</protein>
<dbReference type="NCBIfam" id="NF009977">
    <property type="entry name" value="PRK13442.1"/>
    <property type="match status" value="1"/>
</dbReference>
<dbReference type="CDD" id="cd12152">
    <property type="entry name" value="F1-ATPase_delta"/>
    <property type="match status" value="1"/>
</dbReference>
<evidence type="ECO:0000256" key="1">
    <source>
        <dbReference type="ARBA" id="ARBA00003543"/>
    </source>
</evidence>
<dbReference type="InterPro" id="IPR020546">
    <property type="entry name" value="ATP_synth_F1_dsu/esu_N"/>
</dbReference>
<reference evidence="15" key="1">
    <citation type="submission" date="2019-09" db="EMBL/GenBank/DDBJ databases">
        <title>Characterisation of the sponge microbiome using genome-centric metagenomics.</title>
        <authorList>
            <person name="Engelberts J.P."/>
            <person name="Robbins S.J."/>
            <person name="De Goeij J.M."/>
            <person name="Aranda M."/>
            <person name="Bell S.C."/>
            <person name="Webster N.S."/>
        </authorList>
    </citation>
    <scope>NUCLEOTIDE SEQUENCE</scope>
    <source>
        <strain evidence="15">SB0664_bin_27</strain>
    </source>
</reference>
<dbReference type="NCBIfam" id="TIGR01216">
    <property type="entry name" value="ATP_synt_epsi"/>
    <property type="match status" value="1"/>
</dbReference>
<dbReference type="FunFam" id="2.60.15.10:FF:000001">
    <property type="entry name" value="ATP synthase epsilon chain"/>
    <property type="match status" value="1"/>
</dbReference>
<comment type="caution">
    <text evidence="15">The sequence shown here is derived from an EMBL/GenBank/DDBJ whole genome shotgun (WGS) entry which is preliminary data.</text>
</comment>
<keyword evidence="7 11" id="KW-0406">Ion transport</keyword>
<feature type="domain" description="ATP synthase epsilon subunit C-terminal" evidence="13">
    <location>
        <begin position="86"/>
        <end position="129"/>
    </location>
</feature>
<evidence type="ECO:0000313" key="15">
    <source>
        <dbReference type="EMBL" id="MXY95073.1"/>
    </source>
</evidence>
<keyword evidence="10 11" id="KW-0066">ATP synthesis</keyword>
<comment type="function">
    <text evidence="1 11">Produces ATP from ADP in the presence of a proton gradient across the membrane.</text>
</comment>
<dbReference type="GO" id="GO:0045259">
    <property type="term" value="C:proton-transporting ATP synthase complex"/>
    <property type="evidence" value="ECO:0007669"/>
    <property type="project" value="UniProtKB-KW"/>
</dbReference>
<evidence type="ECO:0000259" key="14">
    <source>
        <dbReference type="Pfam" id="PF02823"/>
    </source>
</evidence>
<evidence type="ECO:0000256" key="5">
    <source>
        <dbReference type="ARBA" id="ARBA00022475"/>
    </source>
</evidence>
<evidence type="ECO:0000256" key="12">
    <source>
        <dbReference type="RuleBase" id="RU003656"/>
    </source>
</evidence>
<dbReference type="Pfam" id="PF00401">
    <property type="entry name" value="ATP-synt_DE"/>
    <property type="match status" value="1"/>
</dbReference>
<evidence type="ECO:0000256" key="2">
    <source>
        <dbReference type="ARBA" id="ARBA00004202"/>
    </source>
</evidence>
<comment type="subcellular location">
    <subcellularLocation>
        <location evidence="2 11">Cell membrane</location>
        <topology evidence="2 11">Peripheral membrane protein</topology>
    </subcellularLocation>
</comment>
<evidence type="ECO:0000256" key="8">
    <source>
        <dbReference type="ARBA" id="ARBA00023136"/>
    </source>
</evidence>
<name>A0A6B0YWN7_9CHLR</name>
<proteinExistence type="inferred from homology"/>
<comment type="similarity">
    <text evidence="3 11 12">Belongs to the ATPase epsilon chain family.</text>
</comment>
<keyword evidence="6 11" id="KW-0375">Hydrogen ion transport</keyword>
<evidence type="ECO:0000256" key="9">
    <source>
        <dbReference type="ARBA" id="ARBA00023196"/>
    </source>
</evidence>
<keyword evidence="5 11" id="KW-1003">Cell membrane</keyword>
<evidence type="ECO:0000256" key="3">
    <source>
        <dbReference type="ARBA" id="ARBA00005712"/>
    </source>
</evidence>
<evidence type="ECO:0000256" key="6">
    <source>
        <dbReference type="ARBA" id="ARBA00022781"/>
    </source>
</evidence>
<comment type="subunit">
    <text evidence="11 12">F-type ATPases have 2 components, CF(1) - the catalytic core - and CF(0) - the membrane proton channel. CF(1) has five subunits: alpha(3), beta(3), gamma(1), delta(1), epsilon(1). CF(0) has three main subunits: a, b and c.</text>
</comment>
<dbReference type="InterPro" id="IPR036771">
    <property type="entry name" value="ATPsynth_dsu/esu_N"/>
</dbReference>
<dbReference type="PANTHER" id="PTHR13822:SF10">
    <property type="entry name" value="ATP SYNTHASE EPSILON CHAIN, CHLOROPLASTIC"/>
    <property type="match status" value="1"/>
</dbReference>
<accession>A0A6B0YWN7</accession>
<dbReference type="InterPro" id="IPR020547">
    <property type="entry name" value="ATP_synth_F1_esu_C"/>
</dbReference>
<dbReference type="GO" id="GO:0005886">
    <property type="term" value="C:plasma membrane"/>
    <property type="evidence" value="ECO:0007669"/>
    <property type="project" value="UniProtKB-SubCell"/>
</dbReference>
<evidence type="ECO:0000256" key="4">
    <source>
        <dbReference type="ARBA" id="ARBA00022448"/>
    </source>
</evidence>
<evidence type="ECO:0000256" key="7">
    <source>
        <dbReference type="ARBA" id="ARBA00023065"/>
    </source>
</evidence>
<evidence type="ECO:0000259" key="13">
    <source>
        <dbReference type="Pfam" id="PF00401"/>
    </source>
</evidence>
<dbReference type="Gene3D" id="2.60.15.10">
    <property type="entry name" value="F0F1 ATP synthase delta/epsilon subunit, N-terminal"/>
    <property type="match status" value="1"/>
</dbReference>
<dbReference type="EMBL" id="VXRG01000135">
    <property type="protein sequence ID" value="MXY95073.1"/>
    <property type="molecule type" value="Genomic_DNA"/>
</dbReference>
<dbReference type="GO" id="GO:0046933">
    <property type="term" value="F:proton-transporting ATP synthase activity, rotational mechanism"/>
    <property type="evidence" value="ECO:0007669"/>
    <property type="project" value="UniProtKB-UniRule"/>
</dbReference>
<dbReference type="PANTHER" id="PTHR13822">
    <property type="entry name" value="ATP SYNTHASE DELTA/EPSILON CHAIN"/>
    <property type="match status" value="1"/>
</dbReference>
<dbReference type="NCBIfam" id="NF009980">
    <property type="entry name" value="PRK13446.1"/>
    <property type="match status" value="1"/>
</dbReference>